<gene>
    <name evidence="2" type="ORF">NDU88_000995</name>
</gene>
<organism evidence="2 3">
    <name type="scientific">Pleurodeles waltl</name>
    <name type="common">Iberian ribbed newt</name>
    <dbReference type="NCBI Taxonomy" id="8319"/>
    <lineage>
        <taxon>Eukaryota</taxon>
        <taxon>Metazoa</taxon>
        <taxon>Chordata</taxon>
        <taxon>Craniata</taxon>
        <taxon>Vertebrata</taxon>
        <taxon>Euteleostomi</taxon>
        <taxon>Amphibia</taxon>
        <taxon>Batrachia</taxon>
        <taxon>Caudata</taxon>
        <taxon>Salamandroidea</taxon>
        <taxon>Salamandridae</taxon>
        <taxon>Pleurodelinae</taxon>
        <taxon>Pleurodeles</taxon>
    </lineage>
</organism>
<keyword evidence="3" id="KW-1185">Reference proteome</keyword>
<dbReference type="EMBL" id="JANPWB010000012">
    <property type="protein sequence ID" value="KAJ1112734.1"/>
    <property type="molecule type" value="Genomic_DNA"/>
</dbReference>
<evidence type="ECO:0000313" key="3">
    <source>
        <dbReference type="Proteomes" id="UP001066276"/>
    </source>
</evidence>
<accession>A0AAV7NC84</accession>
<evidence type="ECO:0000256" key="1">
    <source>
        <dbReference type="SAM" id="MobiDB-lite"/>
    </source>
</evidence>
<comment type="caution">
    <text evidence="2">The sequence shown here is derived from an EMBL/GenBank/DDBJ whole genome shotgun (WGS) entry which is preliminary data.</text>
</comment>
<feature type="region of interest" description="Disordered" evidence="1">
    <location>
        <begin position="65"/>
        <end position="99"/>
    </location>
</feature>
<reference evidence="2" key="1">
    <citation type="journal article" date="2022" name="bioRxiv">
        <title>Sequencing and chromosome-scale assembly of the giantPleurodeles waltlgenome.</title>
        <authorList>
            <person name="Brown T."/>
            <person name="Elewa A."/>
            <person name="Iarovenko S."/>
            <person name="Subramanian E."/>
            <person name="Araus A.J."/>
            <person name="Petzold A."/>
            <person name="Susuki M."/>
            <person name="Suzuki K.-i.T."/>
            <person name="Hayashi T."/>
            <person name="Toyoda A."/>
            <person name="Oliveira C."/>
            <person name="Osipova E."/>
            <person name="Leigh N.D."/>
            <person name="Simon A."/>
            <person name="Yun M.H."/>
        </authorList>
    </citation>
    <scope>NUCLEOTIDE SEQUENCE</scope>
    <source>
        <strain evidence="2">20211129_DDA</strain>
        <tissue evidence="2">Liver</tissue>
    </source>
</reference>
<evidence type="ECO:0000313" key="2">
    <source>
        <dbReference type="EMBL" id="KAJ1112734.1"/>
    </source>
</evidence>
<dbReference type="Proteomes" id="UP001066276">
    <property type="component" value="Chromosome 8"/>
</dbReference>
<feature type="compositionally biased region" description="Basic residues" evidence="1">
    <location>
        <begin position="71"/>
        <end position="80"/>
    </location>
</feature>
<proteinExistence type="predicted"/>
<protein>
    <submittedName>
        <fullName evidence="2">Uncharacterized protein</fullName>
    </submittedName>
</protein>
<name>A0AAV7NC84_PLEWA</name>
<sequence length="112" mass="12644">MRGRGSRFCDWLHAEAFPCATLIIASATGAERLHPGRALLSSSVRPAGRKSHARWACLLHLEHEPPPQPPHLRKRKLARRAGKDPTQKSELLKSDKASRSHFAHTRYYETCL</sequence>
<feature type="compositionally biased region" description="Basic and acidic residues" evidence="1">
    <location>
        <begin position="81"/>
        <end position="98"/>
    </location>
</feature>
<dbReference type="AlphaFoldDB" id="A0AAV7NC84"/>